<dbReference type="OrthoDB" id="9801841at2"/>
<dbReference type="PANTHER" id="PTHR47992">
    <property type="entry name" value="PROTEIN PHOSPHATASE"/>
    <property type="match status" value="1"/>
</dbReference>
<dbReference type="Pfam" id="PF13672">
    <property type="entry name" value="PP2C_2"/>
    <property type="match status" value="1"/>
</dbReference>
<dbReference type="Gene3D" id="3.60.40.10">
    <property type="entry name" value="PPM-type phosphatase domain"/>
    <property type="match status" value="1"/>
</dbReference>
<keyword evidence="4" id="KW-1185">Reference proteome</keyword>
<feature type="domain" description="PPM-type phosphatase" evidence="2">
    <location>
        <begin position="8"/>
        <end position="250"/>
    </location>
</feature>
<sequence>MASTPPVEFHALTDTGRVRAQNEDAVAVHPQLGLMLLADGMGGYNAGEVASRLAVEQVAEHMRLWLTGAKARGAAPAAVAQALQASAELANRAILDAAQANPQCMGMGTTLVAGVLRGSHLILGHAGDSRGYRLREGALQQITRDHSWLQEQIDAGLLTPEQAAVSGQRNLVTRALGAEEVTPLEVNVFDTRPGDLYLLCSDGLTEQMPHADLQELARQAVPLADKARRMVALANALGGRDNISVVLAQVAAPQARPGAGAPPPAAAAPAPGPGMPRAARLSPGSDGPG</sequence>
<evidence type="ECO:0000313" key="4">
    <source>
        <dbReference type="Proteomes" id="UP000237925"/>
    </source>
</evidence>
<feature type="region of interest" description="Disordered" evidence="1">
    <location>
        <begin position="254"/>
        <end position="289"/>
    </location>
</feature>
<dbReference type="InterPro" id="IPR001932">
    <property type="entry name" value="PPM-type_phosphatase-like_dom"/>
</dbReference>
<dbReference type="GO" id="GO:0004722">
    <property type="term" value="F:protein serine/threonine phosphatase activity"/>
    <property type="evidence" value="ECO:0007669"/>
    <property type="project" value="InterPro"/>
</dbReference>
<dbReference type="SMART" id="SM00331">
    <property type="entry name" value="PP2C_SIG"/>
    <property type="match status" value="1"/>
</dbReference>
<dbReference type="KEGG" id="mela:C6568_10280"/>
<evidence type="ECO:0000313" key="3">
    <source>
        <dbReference type="EMBL" id="AVO49612.1"/>
    </source>
</evidence>
<gene>
    <name evidence="3" type="ORF">C6568_10280</name>
</gene>
<dbReference type="InterPro" id="IPR015655">
    <property type="entry name" value="PP2C"/>
</dbReference>
<dbReference type="AlphaFoldDB" id="A0A2R3QCV7"/>
<protein>
    <submittedName>
        <fullName evidence="3">Protein phosphatase</fullName>
    </submittedName>
</protein>
<dbReference type="CDD" id="cd00143">
    <property type="entry name" value="PP2Cc"/>
    <property type="match status" value="1"/>
</dbReference>
<accession>A0A2R3QCV7</accession>
<name>A0A2R3QCV7_9BURK</name>
<dbReference type="SMART" id="SM00332">
    <property type="entry name" value="PP2Cc"/>
    <property type="match status" value="1"/>
</dbReference>
<evidence type="ECO:0000256" key="1">
    <source>
        <dbReference type="SAM" id="MobiDB-lite"/>
    </source>
</evidence>
<dbReference type="RefSeq" id="WP_106684044.1">
    <property type="nucleotide sequence ID" value="NZ_CP027667.1"/>
</dbReference>
<organism evidence="3 4">
    <name type="scientific">Melaminivora suipulveris</name>
    <dbReference type="NCBI Taxonomy" id="2109913"/>
    <lineage>
        <taxon>Bacteria</taxon>
        <taxon>Pseudomonadati</taxon>
        <taxon>Pseudomonadota</taxon>
        <taxon>Betaproteobacteria</taxon>
        <taxon>Burkholderiales</taxon>
        <taxon>Comamonadaceae</taxon>
        <taxon>Melaminivora</taxon>
    </lineage>
</organism>
<dbReference type="InterPro" id="IPR036457">
    <property type="entry name" value="PPM-type-like_dom_sf"/>
</dbReference>
<reference evidence="3 4" key="1">
    <citation type="submission" date="2018-03" db="EMBL/GenBank/DDBJ databases">
        <title>Genome sequencing of Melaminivora sp.</title>
        <authorList>
            <person name="Kim S.-J."/>
            <person name="Heo J."/>
            <person name="Ahn J.-H."/>
            <person name="Kwon S.-W."/>
        </authorList>
    </citation>
    <scope>NUCLEOTIDE SEQUENCE [LARGE SCALE GENOMIC DNA]</scope>
    <source>
        <strain evidence="3 4">SC2-9</strain>
    </source>
</reference>
<dbReference type="PROSITE" id="PS51746">
    <property type="entry name" value="PPM_2"/>
    <property type="match status" value="1"/>
</dbReference>
<proteinExistence type="predicted"/>
<dbReference type="SUPFAM" id="SSF81606">
    <property type="entry name" value="PP2C-like"/>
    <property type="match status" value="1"/>
</dbReference>
<dbReference type="Proteomes" id="UP000237925">
    <property type="component" value="Chromosome"/>
</dbReference>
<feature type="compositionally biased region" description="Pro residues" evidence="1">
    <location>
        <begin position="260"/>
        <end position="274"/>
    </location>
</feature>
<evidence type="ECO:0000259" key="2">
    <source>
        <dbReference type="PROSITE" id="PS51746"/>
    </source>
</evidence>
<dbReference type="EMBL" id="CP027667">
    <property type="protein sequence ID" value="AVO49612.1"/>
    <property type="molecule type" value="Genomic_DNA"/>
</dbReference>